<feature type="repeat" description="ANK" evidence="2">
    <location>
        <begin position="743"/>
        <end position="775"/>
    </location>
</feature>
<evidence type="ECO:0000259" key="4">
    <source>
        <dbReference type="Pfam" id="PF24883"/>
    </source>
</evidence>
<dbReference type="Pfam" id="PF22939">
    <property type="entry name" value="WHD_GPIID"/>
    <property type="match status" value="1"/>
</dbReference>
<feature type="repeat" description="ANK" evidence="2">
    <location>
        <begin position="776"/>
        <end position="808"/>
    </location>
</feature>
<keyword evidence="2" id="KW-0040">ANK repeat</keyword>
<dbReference type="STRING" id="1081104.A0A167UB71"/>
<sequence length="1119" mass="123561">MNFSVGGGDLIKGIDLCRKLRRRFATAPRQCQQIADQVRSLSIVLQDIEVSGSDCGLTEADLQDLRQIAGGCHDVLDELSELVEKNLALEEKPTGSKDIAKRAWARVNWSPELAHSMQGRIGASLALLNAFQARITRTATARLLRHVEDQECQKILDWLSPAQYSREQSDLIARRHPNTGRWLLESAEFQRWLETPGAAMFCPGIPGAGKTILAASVVDHLLSDVQAGDGIGAAYIYLNFRRHDDQKLAHLLASLVKQLAQQDALAIEALKSMHSTHEKNDTHPSVNELERLLGVIVYSPSFQRVFVVVDALDECQTVESCRAKFISMLSKLGQAGKVNVFATSRPSPEIQNAFPQSSTIVLDIRAADEDVHAYLDGNLEELPNCIKNNTSLQDQIKSTISKAADGMFLLARVYLSQLDDKLTVKAVRTALGYFEEQGKKSGVSEAAKLEILSQAYDQTMERIQLQRPGFRVLAEKALLWIVSARRPLKVMEFLHALGIEENEPDYDEDNIPQLEDVISVCAGLVIVDEKSNVVRLVHYTTQEYFERRQDKWLPEAEWRIARACIRYLFTWRSWKPPASRPYLFLSSDVPADRLHSWGGRHALHFAAHFGLAETAKALLNQEKRPDAANIGDRVDRTPIFYAVRSGKEDIVHELVRRGATVLRNASSGEYATPLAVAAYYGHHGLIEFLVSHGARVNEPYPAWLFQYRCQQTTALLAAAVKGHTATVKVLLTCGADVEFENKAGQSALFCAAESGHADVVQCLIDGGADIEARNRELTTPLITACEGGHVEVVRLLLAHGADVEAADMRGKTAMRVAAEVGVEAVVLALLEAGAAADAREMWFDTPLPTPLLLACQAGHAHLAGLLLSRGAHVEAHRKFIHRYARYRDSHHSDLTPLLTAATKGHVAVAAVLLQHGADREATDAEWHTPLMLAAAGGHLDVAKLLVEAGAELHGVDRHGENAATAIWNAYSVNKAGPGWGRRERDPAGRAEVLAKQRELLRVFMAAGATLVTYDWEDVGSEDWEEWEEWNEWGEPVDPTGDNIGRVKEILAEQGLPVDEFHVWESLLQCHKSANGTLRLEYVMTCKEWGACSRNKKMGAYCPLPLGVPIPTSRPRIPPK</sequence>
<dbReference type="Pfam" id="PF12796">
    <property type="entry name" value="Ank_2"/>
    <property type="match status" value="3"/>
</dbReference>
<dbReference type="Gene3D" id="1.25.40.20">
    <property type="entry name" value="Ankyrin repeat-containing domain"/>
    <property type="match status" value="4"/>
</dbReference>
<feature type="repeat" description="ANK" evidence="2">
    <location>
        <begin position="669"/>
        <end position="697"/>
    </location>
</feature>
<dbReference type="RefSeq" id="XP_018703661.1">
    <property type="nucleotide sequence ID" value="XM_018849090.1"/>
</dbReference>
<gene>
    <name evidence="5" type="ORF">ISF_05485</name>
</gene>
<evidence type="ECO:0000313" key="5">
    <source>
        <dbReference type="EMBL" id="OAA61406.1"/>
    </source>
</evidence>
<evidence type="ECO:0000256" key="2">
    <source>
        <dbReference type="PROSITE-ProRule" id="PRU00023"/>
    </source>
</evidence>
<dbReference type="PROSITE" id="PS50297">
    <property type="entry name" value="ANK_REP_REGION"/>
    <property type="match status" value="7"/>
</dbReference>
<comment type="caution">
    <text evidence="5">The sequence shown here is derived from an EMBL/GenBank/DDBJ whole genome shotgun (WGS) entry which is preliminary data.</text>
</comment>
<dbReference type="OrthoDB" id="4868293at2759"/>
<dbReference type="PANTHER" id="PTHR10039:SF15">
    <property type="entry name" value="NACHT DOMAIN-CONTAINING PROTEIN"/>
    <property type="match status" value="1"/>
</dbReference>
<keyword evidence="6" id="KW-1185">Reference proteome</keyword>
<dbReference type="InterPro" id="IPR036770">
    <property type="entry name" value="Ankyrin_rpt-contain_sf"/>
</dbReference>
<feature type="domain" description="GPI inositol-deacylase winged helix" evidence="3">
    <location>
        <begin position="467"/>
        <end position="545"/>
    </location>
</feature>
<feature type="repeat" description="ANK" evidence="2">
    <location>
        <begin position="710"/>
        <end position="742"/>
    </location>
</feature>
<dbReference type="SUPFAM" id="SSF48403">
    <property type="entry name" value="Ankyrin repeat"/>
    <property type="match status" value="1"/>
</dbReference>
<dbReference type="Proteomes" id="UP000076744">
    <property type="component" value="Unassembled WGS sequence"/>
</dbReference>
<feature type="repeat" description="ANK" evidence="2">
    <location>
        <begin position="809"/>
        <end position="841"/>
    </location>
</feature>
<feature type="domain" description="Nephrocystin 3-like N-terminal" evidence="4">
    <location>
        <begin position="178"/>
        <end position="345"/>
    </location>
</feature>
<dbReference type="GeneID" id="30021777"/>
<feature type="repeat" description="ANK" evidence="2">
    <location>
        <begin position="925"/>
        <end position="957"/>
    </location>
</feature>
<dbReference type="InterPro" id="IPR054471">
    <property type="entry name" value="GPIID_WHD"/>
</dbReference>
<dbReference type="SMART" id="SM00248">
    <property type="entry name" value="ANK"/>
    <property type="match status" value="10"/>
</dbReference>
<dbReference type="PROSITE" id="PS50088">
    <property type="entry name" value="ANK_REPEAT"/>
    <property type="match status" value="9"/>
</dbReference>
<feature type="repeat" description="ANK" evidence="2">
    <location>
        <begin position="634"/>
        <end position="661"/>
    </location>
</feature>
<reference evidence="5 6" key="1">
    <citation type="journal article" date="2016" name="Genome Biol. Evol.">
        <title>Divergent and convergent evolution of fungal pathogenicity.</title>
        <authorList>
            <person name="Shang Y."/>
            <person name="Xiao G."/>
            <person name="Zheng P."/>
            <person name="Cen K."/>
            <person name="Zhan S."/>
            <person name="Wang C."/>
        </authorList>
    </citation>
    <scope>NUCLEOTIDE SEQUENCE [LARGE SCALE GENOMIC DNA]</scope>
    <source>
        <strain evidence="5 6">ARSEF 2679</strain>
    </source>
</reference>
<dbReference type="AlphaFoldDB" id="A0A167UB71"/>
<accession>A0A167UB71</accession>
<keyword evidence="1" id="KW-0677">Repeat</keyword>
<dbReference type="EMBL" id="AZHB01000013">
    <property type="protein sequence ID" value="OAA61406.1"/>
    <property type="molecule type" value="Genomic_DNA"/>
</dbReference>
<dbReference type="SUPFAM" id="SSF52540">
    <property type="entry name" value="P-loop containing nucleoside triphosphate hydrolases"/>
    <property type="match status" value="1"/>
</dbReference>
<dbReference type="InterPro" id="IPR056884">
    <property type="entry name" value="NPHP3-like_N"/>
</dbReference>
<dbReference type="InterPro" id="IPR002110">
    <property type="entry name" value="Ankyrin_rpt"/>
</dbReference>
<organism evidence="5 6">
    <name type="scientific">Cordyceps fumosorosea (strain ARSEF 2679)</name>
    <name type="common">Isaria fumosorosea</name>
    <dbReference type="NCBI Taxonomy" id="1081104"/>
    <lineage>
        <taxon>Eukaryota</taxon>
        <taxon>Fungi</taxon>
        <taxon>Dikarya</taxon>
        <taxon>Ascomycota</taxon>
        <taxon>Pezizomycotina</taxon>
        <taxon>Sordariomycetes</taxon>
        <taxon>Hypocreomycetidae</taxon>
        <taxon>Hypocreales</taxon>
        <taxon>Cordycipitaceae</taxon>
        <taxon>Cordyceps</taxon>
    </lineage>
</organism>
<name>A0A167UB71_CORFA</name>
<feature type="repeat" description="ANK" evidence="2">
    <location>
        <begin position="892"/>
        <end position="924"/>
    </location>
</feature>
<evidence type="ECO:0000259" key="3">
    <source>
        <dbReference type="Pfam" id="PF22939"/>
    </source>
</evidence>
<dbReference type="Gene3D" id="3.40.50.300">
    <property type="entry name" value="P-loop containing nucleotide triphosphate hydrolases"/>
    <property type="match status" value="1"/>
</dbReference>
<dbReference type="InterPro" id="IPR027417">
    <property type="entry name" value="P-loop_NTPase"/>
</dbReference>
<dbReference type="PANTHER" id="PTHR10039">
    <property type="entry name" value="AMELOGENIN"/>
    <property type="match status" value="1"/>
</dbReference>
<evidence type="ECO:0000256" key="1">
    <source>
        <dbReference type="ARBA" id="ARBA00022737"/>
    </source>
</evidence>
<protein>
    <submittedName>
        <fullName evidence="5">Ankyrin repeat-containing domain protein</fullName>
    </submittedName>
</protein>
<feature type="repeat" description="ANK" evidence="2">
    <location>
        <begin position="849"/>
        <end position="878"/>
    </location>
</feature>
<dbReference type="Pfam" id="PF24883">
    <property type="entry name" value="NPHP3_N"/>
    <property type="match status" value="1"/>
</dbReference>
<proteinExistence type="predicted"/>
<evidence type="ECO:0000313" key="6">
    <source>
        <dbReference type="Proteomes" id="UP000076744"/>
    </source>
</evidence>
<dbReference type="PRINTS" id="PR01415">
    <property type="entry name" value="ANKYRIN"/>
</dbReference>